<feature type="compositionally biased region" description="Acidic residues" evidence="8">
    <location>
        <begin position="857"/>
        <end position="874"/>
    </location>
</feature>
<protein>
    <submittedName>
        <fullName evidence="10">BZ3500_MvSof-1268-A1-R1_Chr3-1g06121 protein</fullName>
    </submittedName>
</protein>
<evidence type="ECO:0000259" key="9">
    <source>
        <dbReference type="Pfam" id="PF03941"/>
    </source>
</evidence>
<sequence length="1341" mass="141505">MAPSSRLATSSMAVDHSTVAAAAPPSHVNEPHHDPDHDHDHDHHDHDQVHDVRHTLRKLALSTWQDHQQDVIDSHRWLEGFLESVQLAHTQAAHQGIKPAMSELMKTPGRKRTAANHGSALQQNNQHSLGSAARHSTKDPVATLLFPNAAQPRFLHQGGKENSLRLSPAPRSPLGSPRGSPGGSAAPPSRIAQAKSPLRTASPRPALLKSTQAVRTLSAISAMSPPTSAGKMAIDFAMDIDSPARPSKTSSASSKSKSASKATAEPATPVLSSSKSYAMQDEDDVVFDAIAAAAAMEQDDVPLESEADLDDQEDATAVLDAAANAELSMIGEEEEELEDDHRSIAESYRTAVSQYPGSIISTATSSQASAPRLSTGRSQGSQRVVSSSASSIAEEADADTAVPLNDAPSSLRNATATPLASSTSSSHPPPSTGTTQTPGGGAASTFSYSVGSYSAAKVGSLGLGNSPQASNASRKSIGNNGPPKPLKFVSIPKKSLGLGLVRNWATSSATTDSQQSLNSQASSIGQVLSSAATTTTATGATKRKSMNDDSTAPPSKRMDAESATSPPAASGVNSLMNRMREMQSRQSTVSGVSSRLSGISGSSSFVHKPLSNNLSLSVAAMSTTTTNGTAPSAPATSVAQTQAPASVPAISAPAPRPSVMDRVKSFERTASPTSTSTASRLPLSPSRLGRAMSPVTRSATAMANTISPPQSPRMGMASSTFGQSMSKIASPPTTVPTALVRSPRIAAAAAKIVSPSPSSPVKTTTTTTTTTTRSSPAVQPKSPARVADMAMHKMRISTTPKESPPNKPATTTTTTTKMTNMSALMKDMDDVASSRLNSPVVKTSKSGLGKSTQTRYEDEEDEEMVRDDEDDDELLGQLPPRLEHDDADDESDGEGYGRGRTVVSQGQGKLAVAMDAEGGALKKSQSKTVMPGTFGAEDEEEEEGDRSMEYSEPTKFKVGPITCEVLSSSPLLTRCTSSQPTHYAGTSSIRQPTLQKKSSHSSLASSQSSQAPSRPGSAMYGSVKGTNNASVSSHIKSVQAAERARQKQQEEADRKNAQKLEVQNKRAEMAQKKKAEEDRVRRDELERRRKEREERERKLKQQRPETKKTTTTTTQSQPSQYPGSSAPLRPYPSTTSSNLNSSQPRPPNGGLSASQPSNHRQMPGASSSTSATASSSMIGVKYMVPNPSNLGASSSAPPRAIAPPQFATKAFAPPQPPRIVAPPPQAEPYQELPEIDSEYSDSGDEEARAVKIAAMPGWAQSPALAAALYAQQQINPRDIFGPIPPLQMHEIFRNANLTRLTRRTSSACWEGTDALTADDLRRYEARMGYTRQSVSAQAARQ</sequence>
<feature type="compositionally biased region" description="Low complexity" evidence="8">
    <location>
        <begin position="751"/>
        <end position="777"/>
    </location>
</feature>
<evidence type="ECO:0000313" key="11">
    <source>
        <dbReference type="Proteomes" id="UP000249723"/>
    </source>
</evidence>
<feature type="compositionally biased region" description="Polar residues" evidence="8">
    <location>
        <begin position="1151"/>
        <end position="1160"/>
    </location>
</feature>
<feature type="region of interest" description="Disordered" evidence="8">
    <location>
        <begin position="534"/>
        <end position="572"/>
    </location>
</feature>
<feature type="region of interest" description="Disordered" evidence="8">
    <location>
        <begin position="751"/>
        <end position="819"/>
    </location>
</feature>
<feature type="compositionally biased region" description="Basic and acidic residues" evidence="8">
    <location>
        <begin position="29"/>
        <end position="51"/>
    </location>
</feature>
<evidence type="ECO:0000256" key="7">
    <source>
        <dbReference type="ARBA" id="ARBA00023242"/>
    </source>
</evidence>
<feature type="region of interest" description="Disordered" evidence="8">
    <location>
        <begin position="107"/>
        <end position="137"/>
    </location>
</feature>
<proteinExistence type="inferred from homology"/>
<feature type="compositionally biased region" description="Low complexity" evidence="8">
    <location>
        <begin position="668"/>
        <end position="690"/>
    </location>
</feature>
<feature type="region of interest" description="Disordered" evidence="8">
    <location>
        <begin position="241"/>
        <end position="276"/>
    </location>
</feature>
<feature type="compositionally biased region" description="Polar residues" evidence="8">
    <location>
        <begin position="1132"/>
        <end position="1143"/>
    </location>
</feature>
<feature type="region of interest" description="Disordered" evidence="8">
    <location>
        <begin position="970"/>
        <end position="1228"/>
    </location>
</feature>
<feature type="compositionally biased region" description="Polar residues" evidence="8">
    <location>
        <begin position="466"/>
        <end position="479"/>
    </location>
</feature>
<accession>A0A2X0LAS8</accession>
<evidence type="ECO:0000256" key="5">
    <source>
        <dbReference type="ARBA" id="ARBA00022829"/>
    </source>
</evidence>
<keyword evidence="11" id="KW-1185">Reference proteome</keyword>
<dbReference type="Pfam" id="PF03941">
    <property type="entry name" value="INCENP_ARK-bind"/>
    <property type="match status" value="1"/>
</dbReference>
<feature type="compositionally biased region" description="Polar residues" evidence="8">
    <location>
        <begin position="1"/>
        <end position="12"/>
    </location>
</feature>
<evidence type="ECO:0000256" key="3">
    <source>
        <dbReference type="ARBA" id="ARBA00010042"/>
    </source>
</evidence>
<feature type="region of interest" description="Disordered" evidence="8">
    <location>
        <begin position="667"/>
        <end position="690"/>
    </location>
</feature>
<dbReference type="PANTHER" id="PTHR13142">
    <property type="entry name" value="INNER CENTROMERE PROTEIN"/>
    <property type="match status" value="1"/>
</dbReference>
<reference evidence="11" key="1">
    <citation type="submission" date="2016-10" db="EMBL/GenBank/DDBJ databases">
        <authorList>
            <person name="Jeantristanb JTB J.-T."/>
            <person name="Ricardo R."/>
        </authorList>
    </citation>
    <scope>NUCLEOTIDE SEQUENCE [LARGE SCALE GENOMIC DNA]</scope>
</reference>
<comment type="similarity">
    <text evidence="3">Belongs to the INCENP family.</text>
</comment>
<dbReference type="Proteomes" id="UP000249723">
    <property type="component" value="Unassembled WGS sequence"/>
</dbReference>
<feature type="compositionally biased region" description="Basic and acidic residues" evidence="8">
    <location>
        <begin position="1042"/>
        <end position="1108"/>
    </location>
</feature>
<feature type="region of interest" description="Disordered" evidence="8">
    <location>
        <begin position="1"/>
        <end position="51"/>
    </location>
</feature>
<dbReference type="GO" id="GO:0005634">
    <property type="term" value="C:nucleus"/>
    <property type="evidence" value="ECO:0007669"/>
    <property type="project" value="UniProtKB-SubCell"/>
</dbReference>
<dbReference type="GO" id="GO:0005819">
    <property type="term" value="C:spindle"/>
    <property type="evidence" value="ECO:0007669"/>
    <property type="project" value="UniProtKB-SubCell"/>
</dbReference>
<evidence type="ECO:0000313" key="10">
    <source>
        <dbReference type="EMBL" id="SCZ99582.1"/>
    </source>
</evidence>
<feature type="compositionally biased region" description="Polar residues" evidence="8">
    <location>
        <begin position="119"/>
        <end position="129"/>
    </location>
</feature>
<feature type="region of interest" description="Disordered" evidence="8">
    <location>
        <begin position="833"/>
        <end position="953"/>
    </location>
</feature>
<feature type="region of interest" description="Disordered" evidence="8">
    <location>
        <begin position="363"/>
        <end position="442"/>
    </location>
</feature>
<feature type="compositionally biased region" description="Low complexity" evidence="8">
    <location>
        <begin position="1165"/>
        <end position="1176"/>
    </location>
</feature>
<keyword evidence="6" id="KW-0206">Cytoskeleton</keyword>
<dbReference type="STRING" id="289078.A0A2X0LAS8"/>
<organism evidence="10 11">
    <name type="scientific">Microbotryum saponariae</name>
    <dbReference type="NCBI Taxonomy" id="289078"/>
    <lineage>
        <taxon>Eukaryota</taxon>
        <taxon>Fungi</taxon>
        <taxon>Dikarya</taxon>
        <taxon>Basidiomycota</taxon>
        <taxon>Pucciniomycotina</taxon>
        <taxon>Microbotryomycetes</taxon>
        <taxon>Microbotryales</taxon>
        <taxon>Microbotryaceae</taxon>
        <taxon>Microbotryum</taxon>
    </lineage>
</organism>
<evidence type="ECO:0000256" key="4">
    <source>
        <dbReference type="ARBA" id="ARBA00022490"/>
    </source>
</evidence>
<feature type="domain" description="Inner centromere protein ARK-binding" evidence="9">
    <location>
        <begin position="1234"/>
        <end position="1292"/>
    </location>
</feature>
<feature type="compositionally biased region" description="Polar residues" evidence="8">
    <location>
        <begin position="970"/>
        <end position="996"/>
    </location>
</feature>
<dbReference type="PANTHER" id="PTHR13142:SF1">
    <property type="entry name" value="INNER CENTROMERE PROTEIN"/>
    <property type="match status" value="1"/>
</dbReference>
<feature type="compositionally biased region" description="Low complexity" evidence="8">
    <location>
        <begin position="1192"/>
        <end position="1204"/>
    </location>
</feature>
<feature type="compositionally biased region" description="Low complexity" evidence="8">
    <location>
        <begin position="414"/>
        <end position="437"/>
    </location>
</feature>
<feature type="compositionally biased region" description="Low complexity" evidence="8">
    <location>
        <begin position="164"/>
        <end position="190"/>
    </location>
</feature>
<feature type="compositionally biased region" description="Low complexity" evidence="8">
    <location>
        <begin position="1000"/>
        <end position="1017"/>
    </location>
</feature>
<evidence type="ECO:0000256" key="6">
    <source>
        <dbReference type="ARBA" id="ARBA00023212"/>
    </source>
</evidence>
<feature type="region of interest" description="Disordered" evidence="8">
    <location>
        <begin position="160"/>
        <end position="206"/>
    </location>
</feature>
<evidence type="ECO:0000256" key="8">
    <source>
        <dbReference type="SAM" id="MobiDB-lite"/>
    </source>
</evidence>
<feature type="compositionally biased region" description="Low complexity" evidence="8">
    <location>
        <begin position="243"/>
        <end position="269"/>
    </location>
</feature>
<keyword evidence="5" id="KW-0159">Chromosome partition</keyword>
<feature type="compositionally biased region" description="Polar residues" evidence="8">
    <location>
        <begin position="1024"/>
        <end position="1036"/>
    </location>
</feature>
<feature type="compositionally biased region" description="Polar residues" evidence="8">
    <location>
        <begin position="562"/>
        <end position="572"/>
    </location>
</feature>
<keyword evidence="4" id="KW-0963">Cytoplasm</keyword>
<feature type="region of interest" description="Disordered" evidence="8">
    <location>
        <begin position="466"/>
        <end position="490"/>
    </location>
</feature>
<feature type="compositionally biased region" description="Pro residues" evidence="8">
    <location>
        <begin position="1213"/>
        <end position="1226"/>
    </location>
</feature>
<keyword evidence="7" id="KW-0539">Nucleus</keyword>
<feature type="compositionally biased region" description="Polar residues" evidence="8">
    <location>
        <begin position="834"/>
        <end position="854"/>
    </location>
</feature>
<dbReference type="InterPro" id="IPR005635">
    <property type="entry name" value="Inner_centromere_prot_ARK-bd"/>
</dbReference>
<gene>
    <name evidence="10" type="ORF">BZ3500_MVSOF-1268-A1-R1_CHR3-1G06121</name>
</gene>
<dbReference type="OrthoDB" id="6123at2759"/>
<evidence type="ECO:0000256" key="1">
    <source>
        <dbReference type="ARBA" id="ARBA00004123"/>
    </source>
</evidence>
<evidence type="ECO:0000256" key="2">
    <source>
        <dbReference type="ARBA" id="ARBA00004186"/>
    </source>
</evidence>
<name>A0A2X0LAS8_9BASI</name>
<comment type="subcellular location">
    <subcellularLocation>
        <location evidence="2">Cytoplasm</location>
        <location evidence="2">Cytoskeleton</location>
        <location evidence="2">Spindle</location>
    </subcellularLocation>
    <subcellularLocation>
        <location evidence="1">Nucleus</location>
    </subcellularLocation>
</comment>
<dbReference type="GO" id="GO:0007059">
    <property type="term" value="P:chromosome segregation"/>
    <property type="evidence" value="ECO:0007669"/>
    <property type="project" value="UniProtKB-KW"/>
</dbReference>
<feature type="compositionally biased region" description="Low complexity" evidence="8">
    <location>
        <begin position="808"/>
        <end position="819"/>
    </location>
</feature>
<feature type="compositionally biased region" description="Low complexity" evidence="8">
    <location>
        <begin position="363"/>
        <end position="393"/>
    </location>
</feature>
<dbReference type="EMBL" id="FMWP01000096">
    <property type="protein sequence ID" value="SCZ99582.1"/>
    <property type="molecule type" value="Genomic_DNA"/>
</dbReference>